<name>A0A644VJU2_9ZZZZ</name>
<comment type="caution">
    <text evidence="1">The sequence shown here is derived from an EMBL/GenBank/DDBJ whole genome shotgun (WGS) entry which is preliminary data.</text>
</comment>
<dbReference type="EMBL" id="VSSQ01000334">
    <property type="protein sequence ID" value="MPL91586.1"/>
    <property type="molecule type" value="Genomic_DNA"/>
</dbReference>
<organism evidence="1">
    <name type="scientific">bioreactor metagenome</name>
    <dbReference type="NCBI Taxonomy" id="1076179"/>
    <lineage>
        <taxon>unclassified sequences</taxon>
        <taxon>metagenomes</taxon>
        <taxon>ecological metagenomes</taxon>
    </lineage>
</organism>
<dbReference type="AlphaFoldDB" id="A0A644VJU2"/>
<sequence length="65" mass="7076">MLAVQNLDNQVGRLCVLSGLPGLAGRAHTKTVTAPFYILVRLAPRHKSRASQGSAQRSLRGLLYF</sequence>
<protein>
    <submittedName>
        <fullName evidence="1">Uncharacterized protein</fullName>
    </submittedName>
</protein>
<proteinExistence type="predicted"/>
<accession>A0A644VJU2</accession>
<evidence type="ECO:0000313" key="1">
    <source>
        <dbReference type="EMBL" id="MPL91586.1"/>
    </source>
</evidence>
<gene>
    <name evidence="1" type="ORF">SDC9_37661</name>
</gene>
<reference evidence="1" key="1">
    <citation type="submission" date="2019-08" db="EMBL/GenBank/DDBJ databases">
        <authorList>
            <person name="Kucharzyk K."/>
            <person name="Murdoch R.W."/>
            <person name="Higgins S."/>
            <person name="Loffler F."/>
        </authorList>
    </citation>
    <scope>NUCLEOTIDE SEQUENCE</scope>
</reference>